<keyword evidence="2" id="KW-0732">Signal</keyword>
<dbReference type="AlphaFoldDB" id="A0A813QEC9"/>
<dbReference type="Gene3D" id="3.90.70.10">
    <property type="entry name" value="Cysteine proteinases"/>
    <property type="match status" value="1"/>
</dbReference>
<dbReference type="GO" id="GO:0006508">
    <property type="term" value="P:proteolysis"/>
    <property type="evidence" value="ECO:0007669"/>
    <property type="project" value="InterPro"/>
</dbReference>
<dbReference type="PANTHER" id="PTHR12411">
    <property type="entry name" value="CYSTEINE PROTEASE FAMILY C1-RELATED"/>
    <property type="match status" value="1"/>
</dbReference>
<dbReference type="InterPro" id="IPR038765">
    <property type="entry name" value="Papain-like_cys_pep_sf"/>
</dbReference>
<dbReference type="SMART" id="SM00645">
    <property type="entry name" value="Pept_C1"/>
    <property type="match status" value="1"/>
</dbReference>
<dbReference type="Pfam" id="PF00112">
    <property type="entry name" value="Peptidase_C1"/>
    <property type="match status" value="1"/>
</dbReference>
<dbReference type="SUPFAM" id="SSF54001">
    <property type="entry name" value="Cysteine proteinases"/>
    <property type="match status" value="1"/>
</dbReference>
<comment type="similarity">
    <text evidence="1">Belongs to the peptidase C1 family.</text>
</comment>
<dbReference type="EMBL" id="CAJOBC010000158">
    <property type="protein sequence ID" value="CAF3546917.1"/>
    <property type="molecule type" value="Genomic_DNA"/>
</dbReference>
<dbReference type="EMBL" id="CAJNOQ010000158">
    <property type="protein sequence ID" value="CAF0765590.1"/>
    <property type="molecule type" value="Genomic_DNA"/>
</dbReference>
<comment type="caution">
    <text evidence="4">The sequence shown here is derived from an EMBL/GenBank/DDBJ whole genome shotgun (WGS) entry which is preliminary data.</text>
</comment>
<evidence type="ECO:0000313" key="5">
    <source>
        <dbReference type="EMBL" id="CAF3546917.1"/>
    </source>
</evidence>
<dbReference type="InterPro" id="IPR013128">
    <property type="entry name" value="Peptidase_C1A"/>
</dbReference>
<keyword evidence="6" id="KW-1185">Reference proteome</keyword>
<feature type="chain" id="PRO_5044131796" description="Peptidase C1A papain C-terminal domain-containing protein" evidence="2">
    <location>
        <begin position="19"/>
        <end position="292"/>
    </location>
</feature>
<dbReference type="OrthoDB" id="190265at2759"/>
<gene>
    <name evidence="4" type="ORF">GPM918_LOCUS1630</name>
    <name evidence="5" type="ORF">SRO942_LOCUS1630</name>
</gene>
<dbReference type="GO" id="GO:0008234">
    <property type="term" value="F:cysteine-type peptidase activity"/>
    <property type="evidence" value="ECO:0007669"/>
    <property type="project" value="InterPro"/>
</dbReference>
<feature type="domain" description="Peptidase C1A papain C-terminal" evidence="3">
    <location>
        <begin position="48"/>
        <end position="274"/>
    </location>
</feature>
<sequence length="292" mass="33294">MLFLYALFLFTWFHHSTELPIHRSKRSFTNYWGATATPVERAKSLDELPRDWDWCNVNGKSFCTASWNQHIPKYCGSCYLHGTLAALNDRLKIQFNGLQDILLGRQVFLNCGKARGLGNGCYGGKAYQVLEYMYRYGLPDETCQNYVAESSPTCNDETICQNCLPVENGTLRCWPVKNPILFFVQSYGQLSGEIQMMSEIYKRGPISCGFYSTLDFDYNYKYGVYTASTGINNTLTSKDLNHVVEGSYWGENGFFRIIRGINHLLFESSCVFGLMNADNLGQKRLASQKKVK</sequence>
<accession>A0A813QEC9</accession>
<name>A0A813QEC9_9BILA</name>
<protein>
    <recommendedName>
        <fullName evidence="3">Peptidase C1A papain C-terminal domain-containing protein</fullName>
    </recommendedName>
</protein>
<dbReference type="InterPro" id="IPR000668">
    <property type="entry name" value="Peptidase_C1A_C"/>
</dbReference>
<organism evidence="4 6">
    <name type="scientific">Didymodactylos carnosus</name>
    <dbReference type="NCBI Taxonomy" id="1234261"/>
    <lineage>
        <taxon>Eukaryota</taxon>
        <taxon>Metazoa</taxon>
        <taxon>Spiralia</taxon>
        <taxon>Gnathifera</taxon>
        <taxon>Rotifera</taxon>
        <taxon>Eurotatoria</taxon>
        <taxon>Bdelloidea</taxon>
        <taxon>Philodinida</taxon>
        <taxon>Philodinidae</taxon>
        <taxon>Didymodactylos</taxon>
    </lineage>
</organism>
<evidence type="ECO:0000256" key="1">
    <source>
        <dbReference type="ARBA" id="ARBA00008455"/>
    </source>
</evidence>
<evidence type="ECO:0000313" key="6">
    <source>
        <dbReference type="Proteomes" id="UP000663829"/>
    </source>
</evidence>
<reference evidence="4" key="1">
    <citation type="submission" date="2021-02" db="EMBL/GenBank/DDBJ databases">
        <authorList>
            <person name="Nowell W R."/>
        </authorList>
    </citation>
    <scope>NUCLEOTIDE SEQUENCE</scope>
</reference>
<evidence type="ECO:0000259" key="3">
    <source>
        <dbReference type="SMART" id="SM00645"/>
    </source>
</evidence>
<proteinExistence type="inferred from homology"/>
<dbReference type="Proteomes" id="UP000663829">
    <property type="component" value="Unassembled WGS sequence"/>
</dbReference>
<feature type="signal peptide" evidence="2">
    <location>
        <begin position="1"/>
        <end position="18"/>
    </location>
</feature>
<dbReference type="Proteomes" id="UP000681722">
    <property type="component" value="Unassembled WGS sequence"/>
</dbReference>
<evidence type="ECO:0000256" key="2">
    <source>
        <dbReference type="SAM" id="SignalP"/>
    </source>
</evidence>
<evidence type="ECO:0000313" key="4">
    <source>
        <dbReference type="EMBL" id="CAF0765590.1"/>
    </source>
</evidence>